<name>A0A8J4QFF6_9ROSI</name>
<protein>
    <submittedName>
        <fullName evidence="1">Uncharacterized protein</fullName>
    </submittedName>
</protein>
<gene>
    <name evidence="1" type="ORF">CMV_028902</name>
</gene>
<comment type="caution">
    <text evidence="1">The sequence shown here is derived from an EMBL/GenBank/DDBJ whole genome shotgun (WGS) entry which is preliminary data.</text>
</comment>
<evidence type="ECO:0000313" key="1">
    <source>
        <dbReference type="EMBL" id="KAF3944659.1"/>
    </source>
</evidence>
<dbReference type="AlphaFoldDB" id="A0A8J4QFF6"/>
<dbReference type="Proteomes" id="UP000737018">
    <property type="component" value="Unassembled WGS sequence"/>
</dbReference>
<reference evidence="1" key="1">
    <citation type="submission" date="2020-03" db="EMBL/GenBank/DDBJ databases">
        <title>Castanea mollissima Vanexum genome sequencing.</title>
        <authorList>
            <person name="Staton M."/>
        </authorList>
    </citation>
    <scope>NUCLEOTIDE SEQUENCE</scope>
    <source>
        <tissue evidence="1">Leaf</tissue>
    </source>
</reference>
<dbReference type="EMBL" id="JRKL02012566">
    <property type="protein sequence ID" value="KAF3944659.1"/>
    <property type="molecule type" value="Genomic_DNA"/>
</dbReference>
<organism evidence="1 2">
    <name type="scientific">Castanea mollissima</name>
    <name type="common">Chinese chestnut</name>
    <dbReference type="NCBI Taxonomy" id="60419"/>
    <lineage>
        <taxon>Eukaryota</taxon>
        <taxon>Viridiplantae</taxon>
        <taxon>Streptophyta</taxon>
        <taxon>Embryophyta</taxon>
        <taxon>Tracheophyta</taxon>
        <taxon>Spermatophyta</taxon>
        <taxon>Magnoliopsida</taxon>
        <taxon>eudicotyledons</taxon>
        <taxon>Gunneridae</taxon>
        <taxon>Pentapetalae</taxon>
        <taxon>rosids</taxon>
        <taxon>fabids</taxon>
        <taxon>Fagales</taxon>
        <taxon>Fagaceae</taxon>
        <taxon>Castanea</taxon>
    </lineage>
</organism>
<accession>A0A8J4QFF6</accession>
<keyword evidence="2" id="KW-1185">Reference proteome</keyword>
<sequence>MGSNNIQGMMIISPEPTKLQLEAKCFEKMKNLKFLMDSYANNDKYGSLRDDKISWVCDVHIVTNSRNQRHMVRVRFCDLKCDHLWFYGKPYGQLQQYFGDLMQGDRNHVEVSCKISHWTSRNGKFAPVIARMGVHVECICPPQNSVIIQDNSQNVDDHSIDTEVAPLLPPF</sequence>
<evidence type="ECO:0000313" key="2">
    <source>
        <dbReference type="Proteomes" id="UP000737018"/>
    </source>
</evidence>
<proteinExistence type="predicted"/>